<proteinExistence type="predicted"/>
<name>A0ABD1YUZ6_9MARC</name>
<protein>
    <submittedName>
        <fullName evidence="1">Uncharacterized protein</fullName>
    </submittedName>
</protein>
<gene>
    <name evidence="1" type="ORF">R1flu_005794</name>
</gene>
<reference evidence="1 2" key="1">
    <citation type="submission" date="2024-09" db="EMBL/GenBank/DDBJ databases">
        <title>Chromosome-scale assembly of Riccia fluitans.</title>
        <authorList>
            <person name="Paukszto L."/>
            <person name="Sawicki J."/>
            <person name="Karawczyk K."/>
            <person name="Piernik-Szablinska J."/>
            <person name="Szczecinska M."/>
            <person name="Mazdziarz M."/>
        </authorList>
    </citation>
    <scope>NUCLEOTIDE SEQUENCE [LARGE SCALE GENOMIC DNA]</scope>
    <source>
        <strain evidence="1">Rf_01</strain>
        <tissue evidence="1">Aerial parts of the thallus</tissue>
    </source>
</reference>
<accession>A0ABD1YUZ6</accession>
<evidence type="ECO:0000313" key="1">
    <source>
        <dbReference type="EMBL" id="KAL2634315.1"/>
    </source>
</evidence>
<dbReference type="EMBL" id="JBHFFA010000003">
    <property type="protein sequence ID" value="KAL2634315.1"/>
    <property type="molecule type" value="Genomic_DNA"/>
</dbReference>
<sequence length="74" mass="7723">MNATAAKDVTDSMVPSDVGDGAGVAAKDARSISCARAKFFCEALAITMAKLMNINNLQENVDILVGSSGYRQTP</sequence>
<comment type="caution">
    <text evidence="1">The sequence shown here is derived from an EMBL/GenBank/DDBJ whole genome shotgun (WGS) entry which is preliminary data.</text>
</comment>
<evidence type="ECO:0000313" key="2">
    <source>
        <dbReference type="Proteomes" id="UP001605036"/>
    </source>
</evidence>
<organism evidence="1 2">
    <name type="scientific">Riccia fluitans</name>
    <dbReference type="NCBI Taxonomy" id="41844"/>
    <lineage>
        <taxon>Eukaryota</taxon>
        <taxon>Viridiplantae</taxon>
        <taxon>Streptophyta</taxon>
        <taxon>Embryophyta</taxon>
        <taxon>Marchantiophyta</taxon>
        <taxon>Marchantiopsida</taxon>
        <taxon>Marchantiidae</taxon>
        <taxon>Marchantiales</taxon>
        <taxon>Ricciaceae</taxon>
        <taxon>Riccia</taxon>
    </lineage>
</organism>
<dbReference type="AlphaFoldDB" id="A0ABD1YUZ6"/>
<dbReference type="Proteomes" id="UP001605036">
    <property type="component" value="Unassembled WGS sequence"/>
</dbReference>
<keyword evidence="2" id="KW-1185">Reference proteome</keyword>